<dbReference type="Gene3D" id="2.60.40.1730">
    <property type="entry name" value="tricorn interacting facor f3 domain"/>
    <property type="match status" value="1"/>
</dbReference>
<evidence type="ECO:0000256" key="15">
    <source>
        <dbReference type="SAM" id="SignalP"/>
    </source>
</evidence>
<dbReference type="OrthoDB" id="100605at2"/>
<keyword evidence="7" id="KW-0645">Protease</keyword>
<protein>
    <recommendedName>
        <fullName evidence="5">Aminopeptidase N</fullName>
        <ecNumber evidence="4">3.4.11.2</ecNumber>
    </recommendedName>
</protein>
<dbReference type="Pfam" id="PF17900">
    <property type="entry name" value="Peptidase_M1_N"/>
    <property type="match status" value="1"/>
</dbReference>
<dbReference type="KEGG" id="cbot:ATE48_03495"/>
<gene>
    <name evidence="17" type="ORF">ATE48_03495</name>
</gene>
<keyword evidence="8 14" id="KW-0479">Metal-binding</keyword>
<feature type="signal peptide" evidence="15">
    <location>
        <begin position="1"/>
        <end position="23"/>
    </location>
</feature>
<dbReference type="EMBL" id="CP013244">
    <property type="protein sequence ID" value="ANP45050.1"/>
    <property type="molecule type" value="Genomic_DNA"/>
</dbReference>
<dbReference type="InterPro" id="IPR034015">
    <property type="entry name" value="M1_LTA4H"/>
</dbReference>
<comment type="similarity">
    <text evidence="3">Belongs to the peptidase M1 family.</text>
</comment>
<proteinExistence type="inferred from homology"/>
<dbReference type="PRINTS" id="PR00756">
    <property type="entry name" value="ALADIPTASE"/>
</dbReference>
<dbReference type="CDD" id="cd09599">
    <property type="entry name" value="M1_LTA4H"/>
    <property type="match status" value="1"/>
</dbReference>
<feature type="domain" description="Peptidase M1 leukotriene A4 hydrolase/aminopeptidase C-terminal" evidence="16">
    <location>
        <begin position="479"/>
        <end position="618"/>
    </location>
</feature>
<feature type="chain" id="PRO_5008518673" description="Aminopeptidase N" evidence="15">
    <location>
        <begin position="24"/>
        <end position="620"/>
    </location>
</feature>
<evidence type="ECO:0000256" key="9">
    <source>
        <dbReference type="ARBA" id="ARBA00022801"/>
    </source>
</evidence>
<comment type="cofactor">
    <cofactor evidence="14">
        <name>Zn(2+)</name>
        <dbReference type="ChEBI" id="CHEBI:29105"/>
    </cofactor>
    <text evidence="14">Binds 1 zinc ion per subunit.</text>
</comment>
<accession>A0A1B1AEQ9</accession>
<dbReference type="GO" id="GO:0016285">
    <property type="term" value="F:alanyl aminopeptidase activity"/>
    <property type="evidence" value="ECO:0007669"/>
    <property type="project" value="UniProtKB-EC"/>
</dbReference>
<organism evidence="17 18">
    <name type="scientific">Candidatus Viadribacter manganicus</name>
    <dbReference type="NCBI Taxonomy" id="1759059"/>
    <lineage>
        <taxon>Bacteria</taxon>
        <taxon>Pseudomonadati</taxon>
        <taxon>Pseudomonadota</taxon>
        <taxon>Alphaproteobacteria</taxon>
        <taxon>Hyphomonadales</taxon>
        <taxon>Hyphomonadaceae</taxon>
        <taxon>Candidatus Viadribacter</taxon>
    </lineage>
</organism>
<dbReference type="Pfam" id="PF01433">
    <property type="entry name" value="Peptidase_M1"/>
    <property type="match status" value="1"/>
</dbReference>
<dbReference type="Pfam" id="PF09127">
    <property type="entry name" value="Leuk-A4-hydro_C"/>
    <property type="match status" value="1"/>
</dbReference>
<evidence type="ECO:0000313" key="17">
    <source>
        <dbReference type="EMBL" id="ANP45050.1"/>
    </source>
</evidence>
<dbReference type="InterPro" id="IPR042097">
    <property type="entry name" value="Aminopeptidase_N-like_N_sf"/>
</dbReference>
<feature type="binding site" evidence="13">
    <location>
        <begin position="573"/>
        <end position="575"/>
    </location>
    <ligand>
        <name>a peptide</name>
        <dbReference type="ChEBI" id="CHEBI:60466"/>
    </ligand>
</feature>
<dbReference type="Proteomes" id="UP000092498">
    <property type="component" value="Chromosome"/>
</dbReference>
<evidence type="ECO:0000256" key="7">
    <source>
        <dbReference type="ARBA" id="ARBA00022670"/>
    </source>
</evidence>
<evidence type="ECO:0000256" key="10">
    <source>
        <dbReference type="ARBA" id="ARBA00022833"/>
    </source>
</evidence>
<dbReference type="AlphaFoldDB" id="A0A1B1AEQ9"/>
<dbReference type="InParanoid" id="A0A1B1AEQ9"/>
<feature type="active site" description="Proton acceptor" evidence="12">
    <location>
        <position position="316"/>
    </location>
</feature>
<dbReference type="RefSeq" id="WP_066767849.1">
    <property type="nucleotide sequence ID" value="NZ_CP013244.1"/>
</dbReference>
<dbReference type="PANTHER" id="PTHR45726:SF3">
    <property type="entry name" value="LEUKOTRIENE A-4 HYDROLASE"/>
    <property type="match status" value="1"/>
</dbReference>
<dbReference type="STRING" id="1759059.ATE48_03495"/>
<evidence type="ECO:0000256" key="6">
    <source>
        <dbReference type="ARBA" id="ARBA00022490"/>
    </source>
</evidence>
<dbReference type="SUPFAM" id="SSF55486">
    <property type="entry name" value="Metalloproteases ('zincins'), catalytic domain"/>
    <property type="match status" value="1"/>
</dbReference>
<keyword evidence="9" id="KW-0378">Hydrolase</keyword>
<dbReference type="InterPro" id="IPR014782">
    <property type="entry name" value="Peptidase_M1_dom"/>
</dbReference>
<keyword evidence="15" id="KW-0732">Signal</keyword>
<evidence type="ECO:0000256" key="13">
    <source>
        <dbReference type="PIRSR" id="PIRSR634015-2"/>
    </source>
</evidence>
<evidence type="ECO:0000256" key="5">
    <source>
        <dbReference type="ARBA" id="ARBA00015611"/>
    </source>
</evidence>
<dbReference type="GO" id="GO:0008270">
    <property type="term" value="F:zinc ion binding"/>
    <property type="evidence" value="ECO:0007669"/>
    <property type="project" value="InterPro"/>
</dbReference>
<dbReference type="PROSITE" id="PS51257">
    <property type="entry name" value="PROKAR_LIPOPROTEIN"/>
    <property type="match status" value="1"/>
</dbReference>
<comment type="catalytic activity">
    <reaction evidence="1">
        <text>Release of an N-terminal amino acid, Xaa-|-Yaa- from a peptide, amide or arylamide. Xaa is preferably Ala, but may be most amino acids including Pro (slow action). When a terminal hydrophobic residue is followed by a prolyl residue, the two may be released as an intact Xaa-Pro dipeptide.</text>
        <dbReference type="EC" id="3.4.11.2"/>
    </reaction>
</comment>
<sequence>MIERRTLLAATLAAPALSACATADIRSSLPPLPHDPHSYAKPDEARVLNVSLDLKVDFERKILAGACTLSIAARQDAREIVLDVKGLNIGIVSGNGQSLPFTIGANDAERGAPMTIQLNGAREITIIYETSPDADALQWLTPEQTASGKPFLFSQGQSILTRTWAPTQDSPGIRQTYDVRLVVPQDLVAVMSAEMLTPNGEPAEGGHAFRFRMRHPVPIYLMSIGVGDLVFGAVGPRTGVWTEPSVLERGLYECADMEAMVRTAEALYGPYRWGRYDVLILPPSFPFGGMENPRLTFLTPTFLAGDRSLVSLIAHELAHSWSGNLVTNAVWADSWLNEGFTSYFEGRITEALYGEERANMARVLDWAGIQEAIATIPANSQRLHLIGERGADESNSAIVYDKGALFLRTVERIVGRTRFDAYLRSYFDRYAFQPMTTQKFLADFRERAVRGDAALEQELQLDAWAYEPGLPSNAQAPHSDAFDRVDAAVAAFNDGGAPDAAAWEGWVTQERQRFLQTLPRQLPRARLDTLESALHLNGVGNNEVLFNWLELVVNNQYDPGVQSLTHFLTSQGRGKFVRPLYRALMAKGDWGRPIARRIYAQARAMYHPIVANALDRIVTG</sequence>
<evidence type="ECO:0000256" key="3">
    <source>
        <dbReference type="ARBA" id="ARBA00010136"/>
    </source>
</evidence>
<evidence type="ECO:0000256" key="2">
    <source>
        <dbReference type="ARBA" id="ARBA00004496"/>
    </source>
</evidence>
<dbReference type="GO" id="GO:0008237">
    <property type="term" value="F:metallopeptidase activity"/>
    <property type="evidence" value="ECO:0007669"/>
    <property type="project" value="UniProtKB-KW"/>
</dbReference>
<feature type="binding site" evidence="14">
    <location>
        <position position="338"/>
    </location>
    <ligand>
        <name>Zn(2+)</name>
        <dbReference type="ChEBI" id="CHEBI:29105"/>
        <note>catalytic</note>
    </ligand>
</feature>
<evidence type="ECO:0000313" key="18">
    <source>
        <dbReference type="Proteomes" id="UP000092498"/>
    </source>
</evidence>
<dbReference type="SUPFAM" id="SSF48371">
    <property type="entry name" value="ARM repeat"/>
    <property type="match status" value="1"/>
</dbReference>
<comment type="subcellular location">
    <subcellularLocation>
        <location evidence="2">Cytoplasm</location>
    </subcellularLocation>
</comment>
<dbReference type="InterPro" id="IPR027268">
    <property type="entry name" value="Peptidase_M4/M1_CTD_sf"/>
</dbReference>
<dbReference type="SMART" id="SM01263">
    <property type="entry name" value="Leuk-A4-hydro_C"/>
    <property type="match status" value="1"/>
</dbReference>
<dbReference type="GO" id="GO:0006508">
    <property type="term" value="P:proteolysis"/>
    <property type="evidence" value="ECO:0007669"/>
    <property type="project" value="UniProtKB-KW"/>
</dbReference>
<dbReference type="InterPro" id="IPR001930">
    <property type="entry name" value="Peptidase_M1"/>
</dbReference>
<dbReference type="FunFam" id="3.30.2010.30:FF:000001">
    <property type="entry name" value="Leukotriene A(4) hydrolase"/>
    <property type="match status" value="1"/>
</dbReference>
<keyword evidence="11" id="KW-0482">Metalloprotease</keyword>
<dbReference type="GO" id="GO:0005737">
    <property type="term" value="C:cytoplasm"/>
    <property type="evidence" value="ECO:0007669"/>
    <property type="project" value="UniProtKB-SubCell"/>
</dbReference>
<dbReference type="SUPFAM" id="SSF63737">
    <property type="entry name" value="Leukotriene A4 hydrolase N-terminal domain"/>
    <property type="match status" value="1"/>
</dbReference>
<evidence type="ECO:0000259" key="16">
    <source>
        <dbReference type="SMART" id="SM01263"/>
    </source>
</evidence>
<feature type="binding site" evidence="14">
    <location>
        <position position="315"/>
    </location>
    <ligand>
        <name>Zn(2+)</name>
        <dbReference type="ChEBI" id="CHEBI:29105"/>
        <note>catalytic</note>
    </ligand>
</feature>
<feature type="binding site" evidence="13">
    <location>
        <begin position="155"/>
        <end position="157"/>
    </location>
    <ligand>
        <name>a peptide</name>
        <dbReference type="ChEBI" id="CHEBI:60466"/>
    </ligand>
</feature>
<reference evidence="17 18" key="1">
    <citation type="submission" date="2015-11" db="EMBL/GenBank/DDBJ databases">
        <title>Whole-Genome Sequence of Candidatus Oderbacter manganicum from the National Park Lower Oder Valley, Germany.</title>
        <authorList>
            <person name="Braun B."/>
            <person name="Liere K."/>
            <person name="Szewzyk U."/>
        </authorList>
    </citation>
    <scope>NUCLEOTIDE SEQUENCE [LARGE SCALE GENOMIC DNA]</scope>
    <source>
        <strain evidence="17 18">OTSz_A_272</strain>
    </source>
</reference>
<dbReference type="Gene3D" id="1.25.40.320">
    <property type="entry name" value="Peptidase M1, leukotriene A4 hydrolase/aminopeptidase C-terminal domain"/>
    <property type="match status" value="1"/>
</dbReference>
<dbReference type="EC" id="3.4.11.2" evidence="4"/>
<evidence type="ECO:0000256" key="1">
    <source>
        <dbReference type="ARBA" id="ARBA00000098"/>
    </source>
</evidence>
<dbReference type="InterPro" id="IPR045357">
    <property type="entry name" value="Aminopeptidase_N-like_N"/>
</dbReference>
<dbReference type="InterPro" id="IPR049980">
    <property type="entry name" value="LTA4H_cat"/>
</dbReference>
<dbReference type="InterPro" id="IPR015211">
    <property type="entry name" value="Peptidase_M1_C"/>
</dbReference>
<name>A0A1B1AEQ9_9PROT</name>
<dbReference type="Gene3D" id="1.10.390.10">
    <property type="entry name" value="Neutral Protease Domain 2"/>
    <property type="match status" value="1"/>
</dbReference>
<evidence type="ECO:0000256" key="14">
    <source>
        <dbReference type="PIRSR" id="PIRSR634015-3"/>
    </source>
</evidence>
<feature type="binding site" evidence="13">
    <location>
        <begin position="286"/>
        <end position="291"/>
    </location>
    <ligand>
        <name>a peptide</name>
        <dbReference type="ChEBI" id="CHEBI:60466"/>
    </ligand>
</feature>
<feature type="binding site" evidence="14">
    <location>
        <position position="319"/>
    </location>
    <ligand>
        <name>Zn(2+)</name>
        <dbReference type="ChEBI" id="CHEBI:29105"/>
        <note>catalytic</note>
    </ligand>
</feature>
<keyword evidence="17" id="KW-0031">Aminopeptidase</keyword>
<dbReference type="InterPro" id="IPR038502">
    <property type="entry name" value="M1_LTA-4_hydro/amino_C_sf"/>
</dbReference>
<evidence type="ECO:0000256" key="8">
    <source>
        <dbReference type="ARBA" id="ARBA00022723"/>
    </source>
</evidence>
<keyword evidence="18" id="KW-1185">Reference proteome</keyword>
<evidence type="ECO:0000256" key="11">
    <source>
        <dbReference type="ARBA" id="ARBA00023049"/>
    </source>
</evidence>
<evidence type="ECO:0000256" key="12">
    <source>
        <dbReference type="PIRSR" id="PIRSR634015-1"/>
    </source>
</evidence>
<evidence type="ECO:0000256" key="4">
    <source>
        <dbReference type="ARBA" id="ARBA00012564"/>
    </source>
</evidence>
<dbReference type="PANTHER" id="PTHR45726">
    <property type="entry name" value="LEUKOTRIENE A-4 HYDROLASE"/>
    <property type="match status" value="1"/>
</dbReference>
<dbReference type="InterPro" id="IPR016024">
    <property type="entry name" value="ARM-type_fold"/>
</dbReference>
<dbReference type="Gene3D" id="3.30.2010.30">
    <property type="match status" value="1"/>
</dbReference>
<feature type="active site" description="Proton donor" evidence="12">
    <location>
        <position position="400"/>
    </location>
</feature>
<keyword evidence="6" id="KW-0963">Cytoplasm</keyword>
<keyword evidence="10 14" id="KW-0862">Zinc</keyword>